<dbReference type="GO" id="GO:0046872">
    <property type="term" value="F:metal ion binding"/>
    <property type="evidence" value="ECO:0007669"/>
    <property type="project" value="UniProtKB-KW"/>
</dbReference>
<feature type="domain" description="JmjC" evidence="4">
    <location>
        <begin position="90"/>
        <end position="240"/>
    </location>
</feature>
<dbReference type="Proteomes" id="UP000277671">
    <property type="component" value="Unassembled WGS sequence"/>
</dbReference>
<keyword evidence="2" id="KW-0479">Metal-binding</keyword>
<dbReference type="EMBL" id="RBKT01000001">
    <property type="protein sequence ID" value="RKR87903.1"/>
    <property type="molecule type" value="Genomic_DNA"/>
</dbReference>
<evidence type="ECO:0000313" key="5">
    <source>
        <dbReference type="EMBL" id="RKR87903.1"/>
    </source>
</evidence>
<comment type="cofactor">
    <cofactor evidence="1">
        <name>Fe(2+)</name>
        <dbReference type="ChEBI" id="CHEBI:29033"/>
    </cofactor>
</comment>
<reference evidence="5 6" key="1">
    <citation type="submission" date="2018-10" db="EMBL/GenBank/DDBJ databases">
        <title>Sequencing the genomes of 1000 actinobacteria strains.</title>
        <authorList>
            <person name="Klenk H.-P."/>
        </authorList>
    </citation>
    <scope>NUCLEOTIDE SEQUENCE [LARGE SCALE GENOMIC DNA]</scope>
    <source>
        <strain evidence="5 6">DSM 45175</strain>
    </source>
</reference>
<dbReference type="SUPFAM" id="SSF51197">
    <property type="entry name" value="Clavaminate synthase-like"/>
    <property type="match status" value="1"/>
</dbReference>
<evidence type="ECO:0000256" key="3">
    <source>
        <dbReference type="ARBA" id="ARBA00023004"/>
    </source>
</evidence>
<organism evidence="5 6">
    <name type="scientific">Micromonospora pisi</name>
    <dbReference type="NCBI Taxonomy" id="589240"/>
    <lineage>
        <taxon>Bacteria</taxon>
        <taxon>Bacillati</taxon>
        <taxon>Actinomycetota</taxon>
        <taxon>Actinomycetes</taxon>
        <taxon>Micromonosporales</taxon>
        <taxon>Micromonosporaceae</taxon>
        <taxon>Micromonospora</taxon>
    </lineage>
</organism>
<dbReference type="RefSeq" id="WP_121156600.1">
    <property type="nucleotide sequence ID" value="NZ_RBKT01000001.1"/>
</dbReference>
<sequence>MSLDLIIGNKAAAALLSDWPAHPYTLTLPPDSPIGRVINAQTIRGFLDAGCAPSNYVNMFHRGEALHPGRFTADDRVAPGSVQLLLDQGVTIQLRELNRWHPPMSAICAGIQAQTGCAGYVTAFITPGGTQGLDYHWDQYLGIVVQLEGSKTWELWKPKIEAPYRDHATSTHLWDGDWVRQWQDSGPDMTVELTAGDVLVLPRGWVHNPHSRNAAETSVHLTFVLRERVPLWFAERLIGSAINDPRFRVVIPPSGLDSAKMPETVEAVRSLMVDYLGGLNIEEMSGVLRRAAQQETSHATL</sequence>
<accession>A0A495JG98</accession>
<evidence type="ECO:0000259" key="4">
    <source>
        <dbReference type="PROSITE" id="PS51184"/>
    </source>
</evidence>
<dbReference type="InterPro" id="IPR003347">
    <property type="entry name" value="JmjC_dom"/>
</dbReference>
<evidence type="ECO:0000256" key="2">
    <source>
        <dbReference type="ARBA" id="ARBA00022723"/>
    </source>
</evidence>
<dbReference type="Pfam" id="PF08007">
    <property type="entry name" value="JmjC_2"/>
    <property type="match status" value="1"/>
</dbReference>
<dbReference type="AlphaFoldDB" id="A0A495JG98"/>
<proteinExistence type="predicted"/>
<dbReference type="InterPro" id="IPR039994">
    <property type="entry name" value="NO66-like"/>
</dbReference>
<name>A0A495JG98_9ACTN</name>
<dbReference type="PANTHER" id="PTHR13096">
    <property type="entry name" value="MINA53 MYC INDUCED NUCLEAR ANTIGEN"/>
    <property type="match status" value="1"/>
</dbReference>
<dbReference type="PANTHER" id="PTHR13096:SF8">
    <property type="entry name" value="RIBOSOMAL OXYGENASE 1"/>
    <property type="match status" value="1"/>
</dbReference>
<keyword evidence="6" id="KW-1185">Reference proteome</keyword>
<comment type="caution">
    <text evidence="5">The sequence shown here is derived from an EMBL/GenBank/DDBJ whole genome shotgun (WGS) entry which is preliminary data.</text>
</comment>
<dbReference type="OrthoDB" id="9764016at2"/>
<evidence type="ECO:0000313" key="6">
    <source>
        <dbReference type="Proteomes" id="UP000277671"/>
    </source>
</evidence>
<protein>
    <recommendedName>
        <fullName evidence="4">JmjC domain-containing protein</fullName>
    </recommendedName>
</protein>
<dbReference type="PROSITE" id="PS51184">
    <property type="entry name" value="JMJC"/>
    <property type="match status" value="1"/>
</dbReference>
<gene>
    <name evidence="5" type="ORF">BDK92_2204</name>
</gene>
<evidence type="ECO:0000256" key="1">
    <source>
        <dbReference type="ARBA" id="ARBA00001954"/>
    </source>
</evidence>
<dbReference type="Gene3D" id="2.60.120.650">
    <property type="entry name" value="Cupin"/>
    <property type="match status" value="1"/>
</dbReference>
<keyword evidence="3" id="KW-0408">Iron</keyword>